<evidence type="ECO:0000313" key="7">
    <source>
        <dbReference type="EMBL" id="MQY03681.1"/>
    </source>
</evidence>
<feature type="active site" description="Nucleophile" evidence="3">
    <location>
        <position position="294"/>
    </location>
</feature>
<gene>
    <name evidence="7" type="ORF">ACRB68_17260</name>
</gene>
<keyword evidence="5" id="KW-1133">Transmembrane helix</keyword>
<evidence type="ECO:0000259" key="6">
    <source>
        <dbReference type="PROSITE" id="PS51764"/>
    </source>
</evidence>
<feature type="region of interest" description="Disordered" evidence="4">
    <location>
        <begin position="356"/>
        <end position="496"/>
    </location>
</feature>
<sequence>MMRVVIQHRRRASSQVAGPLFPRGRLGALTLAVTVALITALIMPVLLFPTMFTMSPRNAISLREEKNAPLGAFLGSDGAGVDRIAPFEKWLGSTVTVGHTYLPGERWPAIEGGNGFLDPWARWRTADRNRMFVLNVPMITPNEDGLNDEVVSSLLRGGAAGAFDRHFAALAANLVKAGLNDTIIVPGWEMNGATYNSRCRPNPEAWKLYWRRIVTLMRAVPGARFRFDYTANRGRDAVAWPDCYPGDDVVDIIGLDSYDQPAGADFATFISEPNGLQAQADFAKEHGKPISFPEWGLFRNGDNPAFIQGMHDWIVTHDVVYQTITDYCPHGVWRCSGNPDSSSLYRRLFSGVVIPPAPPVTQTPAPSPETPTTPPPASTAPSPGAPNPGMPNPGTPGPAAPGPGAPAPASSGPPAAGPVSPSPAPAGPSSPPPAEPPAPAPSPSPSPAPQPASPAPSPGAGAGSPSPGPAEQKTPLAPGSGTPPPGARVLARATRL</sequence>
<evidence type="ECO:0000313" key="8">
    <source>
        <dbReference type="Proteomes" id="UP000487268"/>
    </source>
</evidence>
<evidence type="ECO:0000256" key="2">
    <source>
        <dbReference type="ARBA" id="ARBA00023295"/>
    </source>
</evidence>
<feature type="transmembrane region" description="Helical" evidence="5">
    <location>
        <begin position="26"/>
        <end position="48"/>
    </location>
</feature>
<dbReference type="SUPFAM" id="SSF51445">
    <property type="entry name" value="(Trans)glycosidases"/>
    <property type="match status" value="1"/>
</dbReference>
<comment type="similarity">
    <text evidence="3">Belongs to the glycosyl hydrolase 26 family.</text>
</comment>
<dbReference type="InterPro" id="IPR017853">
    <property type="entry name" value="GH"/>
</dbReference>
<accession>A0A7K0BRA6</accession>
<evidence type="ECO:0000256" key="3">
    <source>
        <dbReference type="PROSITE-ProRule" id="PRU01100"/>
    </source>
</evidence>
<reference evidence="7 8" key="1">
    <citation type="submission" date="2019-10" db="EMBL/GenBank/DDBJ databases">
        <title>Actinomadura rubteroloni sp. nov. and Actinomadura macrotermitis sp. nov., isolated from the gut of fungus growing-termite Macrotermes natalensis.</title>
        <authorList>
            <person name="Benndorf R."/>
            <person name="Martin K."/>
            <person name="Kuefner M."/>
            <person name="De Beer W."/>
            <person name="Kaster A.-K."/>
            <person name="Vollmers J."/>
            <person name="Poulsen M."/>
            <person name="Beemelmanns C."/>
        </authorList>
    </citation>
    <scope>NUCLEOTIDE SEQUENCE [LARGE SCALE GENOMIC DNA]</scope>
    <source>
        <strain evidence="7 8">RB68</strain>
    </source>
</reference>
<keyword evidence="8" id="KW-1185">Reference proteome</keyword>
<evidence type="ECO:0000256" key="1">
    <source>
        <dbReference type="ARBA" id="ARBA00022801"/>
    </source>
</evidence>
<keyword evidence="5" id="KW-0472">Membrane</keyword>
<comment type="caution">
    <text evidence="7">The sequence shown here is derived from an EMBL/GenBank/DDBJ whole genome shotgun (WGS) entry which is preliminary data.</text>
</comment>
<dbReference type="AlphaFoldDB" id="A0A7K0BRA6"/>
<keyword evidence="2 3" id="KW-0326">Glycosidase</keyword>
<dbReference type="InterPro" id="IPR022790">
    <property type="entry name" value="GH26_dom"/>
</dbReference>
<dbReference type="GO" id="GO:0004553">
    <property type="term" value="F:hydrolase activity, hydrolyzing O-glycosyl compounds"/>
    <property type="evidence" value="ECO:0007669"/>
    <property type="project" value="InterPro"/>
</dbReference>
<dbReference type="PROSITE" id="PS51764">
    <property type="entry name" value="GH26"/>
    <property type="match status" value="1"/>
</dbReference>
<feature type="compositionally biased region" description="Low complexity" evidence="4">
    <location>
        <begin position="407"/>
        <end position="419"/>
    </location>
</feature>
<name>A0A7K0BRA6_9ACTN</name>
<evidence type="ECO:0000256" key="4">
    <source>
        <dbReference type="SAM" id="MobiDB-lite"/>
    </source>
</evidence>
<feature type="domain" description="GH26" evidence="6">
    <location>
        <begin position="54"/>
        <end position="358"/>
    </location>
</feature>
<dbReference type="EMBL" id="WEGH01000001">
    <property type="protein sequence ID" value="MQY03681.1"/>
    <property type="molecule type" value="Genomic_DNA"/>
</dbReference>
<feature type="active site" description="Proton donor" evidence="3">
    <location>
        <position position="189"/>
    </location>
</feature>
<evidence type="ECO:0000256" key="5">
    <source>
        <dbReference type="SAM" id="Phobius"/>
    </source>
</evidence>
<organism evidence="7 8">
    <name type="scientific">Actinomadura macrotermitis</name>
    <dbReference type="NCBI Taxonomy" id="2585200"/>
    <lineage>
        <taxon>Bacteria</taxon>
        <taxon>Bacillati</taxon>
        <taxon>Actinomycetota</taxon>
        <taxon>Actinomycetes</taxon>
        <taxon>Streptosporangiales</taxon>
        <taxon>Thermomonosporaceae</taxon>
        <taxon>Actinomadura</taxon>
    </lineage>
</organism>
<dbReference type="Proteomes" id="UP000487268">
    <property type="component" value="Unassembled WGS sequence"/>
</dbReference>
<dbReference type="Gene3D" id="3.20.20.80">
    <property type="entry name" value="Glycosidases"/>
    <property type="match status" value="1"/>
</dbReference>
<dbReference type="Pfam" id="PF02156">
    <property type="entry name" value="Glyco_hydro_26"/>
    <property type="match status" value="1"/>
</dbReference>
<protein>
    <recommendedName>
        <fullName evidence="6">GH26 domain-containing protein</fullName>
    </recommendedName>
</protein>
<feature type="compositionally biased region" description="Pro residues" evidence="4">
    <location>
        <begin position="420"/>
        <end position="457"/>
    </location>
</feature>
<proteinExistence type="inferred from homology"/>
<feature type="compositionally biased region" description="Pro residues" evidence="4">
    <location>
        <begin position="356"/>
        <end position="406"/>
    </location>
</feature>
<keyword evidence="5" id="KW-0812">Transmembrane</keyword>
<keyword evidence="1 3" id="KW-0378">Hydrolase</keyword>